<protein>
    <recommendedName>
        <fullName evidence="3">DUF2946 domain-containing protein</fullName>
    </recommendedName>
</protein>
<evidence type="ECO:0000313" key="1">
    <source>
        <dbReference type="EMBL" id="POF34835.1"/>
    </source>
</evidence>
<dbReference type="EMBL" id="PPCN01000001">
    <property type="protein sequence ID" value="POF34835.1"/>
    <property type="molecule type" value="Genomic_DNA"/>
</dbReference>
<gene>
    <name evidence="1" type="ORF">CLV41_1011295</name>
</gene>
<sequence>MTARITPMQVFRKERHPLVTLTALAFAVRLGFFVLASALSPDAAVAAGLTSLCNSSSQQQIPPGAHDPATCQCGPVCAHGCFLQPGLAGSALAPALSGPAAGSGQAIVARRGIRPLFRQVTAIRGPPLSLI</sequence>
<proteinExistence type="predicted"/>
<dbReference type="Proteomes" id="UP000236959">
    <property type="component" value="Unassembled WGS sequence"/>
</dbReference>
<name>A0A2S3V4J1_9HYPH</name>
<dbReference type="OrthoDB" id="7679307at2"/>
<evidence type="ECO:0008006" key="3">
    <source>
        <dbReference type="Google" id="ProtNLM"/>
    </source>
</evidence>
<accession>A0A2S3V4J1</accession>
<evidence type="ECO:0000313" key="2">
    <source>
        <dbReference type="Proteomes" id="UP000236959"/>
    </source>
</evidence>
<reference evidence="1 2" key="1">
    <citation type="submission" date="2018-01" db="EMBL/GenBank/DDBJ databases">
        <title>Genomic Encyclopedia of Archaeal and Bacterial Type Strains, Phase II (KMG-II): from individual species to whole genera.</title>
        <authorList>
            <person name="Goeker M."/>
        </authorList>
    </citation>
    <scope>NUCLEOTIDE SEQUENCE [LARGE SCALE GENOMIC DNA]</scope>
    <source>
        <strain evidence="1 2">DSM 17023</strain>
    </source>
</reference>
<keyword evidence="2" id="KW-1185">Reference proteome</keyword>
<dbReference type="RefSeq" id="WP_146048519.1">
    <property type="nucleotide sequence ID" value="NZ_PPCN01000001.1"/>
</dbReference>
<comment type="caution">
    <text evidence="1">The sequence shown here is derived from an EMBL/GenBank/DDBJ whole genome shotgun (WGS) entry which is preliminary data.</text>
</comment>
<organism evidence="1 2">
    <name type="scientific">Roseibium marinum</name>
    <dbReference type="NCBI Taxonomy" id="281252"/>
    <lineage>
        <taxon>Bacteria</taxon>
        <taxon>Pseudomonadati</taxon>
        <taxon>Pseudomonadota</taxon>
        <taxon>Alphaproteobacteria</taxon>
        <taxon>Hyphomicrobiales</taxon>
        <taxon>Stappiaceae</taxon>
        <taxon>Roseibium</taxon>
    </lineage>
</organism>
<dbReference type="AlphaFoldDB" id="A0A2S3V4J1"/>